<accession>A0AAV7BA30</accession>
<evidence type="ECO:0000256" key="7">
    <source>
        <dbReference type="ARBA" id="ARBA00023136"/>
    </source>
</evidence>
<dbReference type="SUPFAM" id="SSF48726">
    <property type="entry name" value="Immunoglobulin"/>
    <property type="match status" value="1"/>
</dbReference>
<organism evidence="16 17">
    <name type="scientific">Engystomops pustulosus</name>
    <name type="common">Tungara frog</name>
    <name type="synonym">Physalaemus pustulosus</name>
    <dbReference type="NCBI Taxonomy" id="76066"/>
    <lineage>
        <taxon>Eukaryota</taxon>
        <taxon>Metazoa</taxon>
        <taxon>Chordata</taxon>
        <taxon>Craniata</taxon>
        <taxon>Vertebrata</taxon>
        <taxon>Euteleostomi</taxon>
        <taxon>Amphibia</taxon>
        <taxon>Batrachia</taxon>
        <taxon>Anura</taxon>
        <taxon>Neobatrachia</taxon>
        <taxon>Hyloidea</taxon>
        <taxon>Leptodactylidae</taxon>
        <taxon>Leiuperinae</taxon>
        <taxon>Engystomops</taxon>
    </lineage>
</organism>
<feature type="transmembrane region" description="Helical" evidence="14">
    <location>
        <begin position="41"/>
        <end position="60"/>
    </location>
</feature>
<dbReference type="InterPro" id="IPR003599">
    <property type="entry name" value="Ig_sub"/>
</dbReference>
<gene>
    <name evidence="16" type="ORF">GDO81_014410</name>
</gene>
<evidence type="ECO:0000256" key="1">
    <source>
        <dbReference type="ARBA" id="ARBA00004479"/>
    </source>
</evidence>
<dbReference type="Proteomes" id="UP000824782">
    <property type="component" value="Unassembled WGS sequence"/>
</dbReference>
<feature type="domain" description="Ig-like" evidence="15">
    <location>
        <begin position="46"/>
        <end position="177"/>
    </location>
</feature>
<evidence type="ECO:0000256" key="14">
    <source>
        <dbReference type="SAM" id="Phobius"/>
    </source>
</evidence>
<keyword evidence="10" id="KW-0393">Immunoglobulin domain</keyword>
<evidence type="ECO:0000256" key="12">
    <source>
        <dbReference type="ARBA" id="ARBA00032781"/>
    </source>
</evidence>
<dbReference type="PANTHER" id="PTHR13869">
    <property type="entry name" value="MYELIN P0 RELATED"/>
    <property type="match status" value="1"/>
</dbReference>
<comment type="caution">
    <text evidence="16">The sequence shown here is derived from an EMBL/GenBank/DDBJ whole genome shotgun (WGS) entry which is preliminary data.</text>
</comment>
<evidence type="ECO:0000256" key="2">
    <source>
        <dbReference type="ARBA" id="ARBA00007180"/>
    </source>
</evidence>
<evidence type="ECO:0000256" key="6">
    <source>
        <dbReference type="ARBA" id="ARBA00022989"/>
    </source>
</evidence>
<name>A0AAV7BA30_ENGPU</name>
<evidence type="ECO:0000256" key="3">
    <source>
        <dbReference type="ARBA" id="ARBA00020871"/>
    </source>
</evidence>
<feature type="transmembrane region" description="Helical" evidence="14">
    <location>
        <begin position="190"/>
        <end position="210"/>
    </location>
</feature>
<dbReference type="InterPro" id="IPR000920">
    <property type="entry name" value="Myelin_P0-rel"/>
</dbReference>
<dbReference type="FunFam" id="2.60.40.10:FF:000193">
    <property type="entry name" value="Myelin protein zero-like 1 like"/>
    <property type="match status" value="1"/>
</dbReference>
<evidence type="ECO:0000256" key="9">
    <source>
        <dbReference type="ARBA" id="ARBA00023180"/>
    </source>
</evidence>
<evidence type="ECO:0000256" key="10">
    <source>
        <dbReference type="ARBA" id="ARBA00023319"/>
    </source>
</evidence>
<protein>
    <recommendedName>
        <fullName evidence="3">Myelin protein P0</fullName>
    </recommendedName>
    <alternativeName>
        <fullName evidence="12">Myelin peripheral protein</fullName>
    </alternativeName>
    <alternativeName>
        <fullName evidence="11">Myelin protein zero</fullName>
    </alternativeName>
</protein>
<keyword evidence="8" id="KW-1015">Disulfide bond</keyword>
<keyword evidence="9" id="KW-0325">Glycoprotein</keyword>
<dbReference type="InterPro" id="IPR007110">
    <property type="entry name" value="Ig-like_dom"/>
</dbReference>
<evidence type="ECO:0000256" key="11">
    <source>
        <dbReference type="ARBA" id="ARBA00029587"/>
    </source>
</evidence>
<keyword evidence="7 14" id="KW-0472">Membrane</keyword>
<evidence type="ECO:0000313" key="16">
    <source>
        <dbReference type="EMBL" id="KAG8569435.1"/>
    </source>
</evidence>
<keyword evidence="17" id="KW-1185">Reference proteome</keyword>
<evidence type="ECO:0000256" key="8">
    <source>
        <dbReference type="ARBA" id="ARBA00023157"/>
    </source>
</evidence>
<dbReference type="InterPro" id="IPR013106">
    <property type="entry name" value="Ig_V-set"/>
</dbReference>
<dbReference type="InterPro" id="IPR036179">
    <property type="entry name" value="Ig-like_dom_sf"/>
</dbReference>
<keyword evidence="4 14" id="KW-0812">Transmembrane</keyword>
<comment type="subcellular location">
    <subcellularLocation>
        <location evidence="1">Membrane</location>
        <topology evidence="1">Single-pass type I membrane protein</topology>
    </subcellularLocation>
</comment>
<dbReference type="InterPro" id="IPR013783">
    <property type="entry name" value="Ig-like_fold"/>
</dbReference>
<keyword evidence="6 14" id="KW-1133">Transmembrane helix</keyword>
<dbReference type="Pfam" id="PF07686">
    <property type="entry name" value="V-set"/>
    <property type="match status" value="1"/>
</dbReference>
<dbReference type="SMART" id="SM00409">
    <property type="entry name" value="IG"/>
    <property type="match status" value="1"/>
</dbReference>
<dbReference type="AlphaFoldDB" id="A0AAV7BA30"/>
<dbReference type="PRINTS" id="PR00213">
    <property type="entry name" value="MYELINP0"/>
</dbReference>
<keyword evidence="5" id="KW-0732">Signal</keyword>
<reference evidence="16" key="1">
    <citation type="thesis" date="2020" institute="ProQuest LLC" country="789 East Eisenhower Parkway, Ann Arbor, MI, USA">
        <title>Comparative Genomics and Chromosome Evolution.</title>
        <authorList>
            <person name="Mudd A.B."/>
        </authorList>
    </citation>
    <scope>NUCLEOTIDE SEQUENCE</scope>
    <source>
        <strain evidence="16">237g6f4</strain>
        <tissue evidence="16">Blood</tissue>
    </source>
</reference>
<dbReference type="GO" id="GO:0005886">
    <property type="term" value="C:plasma membrane"/>
    <property type="evidence" value="ECO:0007669"/>
    <property type="project" value="TreeGrafter"/>
</dbReference>
<dbReference type="PANTHER" id="PTHR13869:SF20">
    <property type="entry name" value="MYELIN PROTEIN ZERO-LIKE PROTEIN 3"/>
    <property type="match status" value="1"/>
</dbReference>
<comment type="similarity">
    <text evidence="2">Belongs to the myelin P0 protein family.</text>
</comment>
<evidence type="ECO:0000256" key="13">
    <source>
        <dbReference type="ARBA" id="ARBA00058349"/>
    </source>
</evidence>
<dbReference type="PROSITE" id="PS50835">
    <property type="entry name" value="IG_LIKE"/>
    <property type="match status" value="1"/>
</dbReference>
<evidence type="ECO:0000256" key="4">
    <source>
        <dbReference type="ARBA" id="ARBA00022692"/>
    </source>
</evidence>
<dbReference type="PROSITE" id="PS51257">
    <property type="entry name" value="PROKAR_LIPOPROTEIN"/>
    <property type="match status" value="1"/>
</dbReference>
<dbReference type="Gene3D" id="2.60.40.10">
    <property type="entry name" value="Immunoglobulins"/>
    <property type="match status" value="1"/>
</dbReference>
<dbReference type="EMBL" id="WNYA01000006">
    <property type="protein sequence ID" value="KAG8569435.1"/>
    <property type="molecule type" value="Genomic_DNA"/>
</dbReference>
<evidence type="ECO:0000313" key="17">
    <source>
        <dbReference type="Proteomes" id="UP000824782"/>
    </source>
</evidence>
<comment type="function">
    <text evidence="13">Creation of an extracellular membrane face which guides the wrapping process and ultimately compacts adjacent lamellae.</text>
</comment>
<dbReference type="SMART" id="SM00406">
    <property type="entry name" value="IGv"/>
    <property type="match status" value="1"/>
</dbReference>
<evidence type="ECO:0000259" key="15">
    <source>
        <dbReference type="PROSITE" id="PS50835"/>
    </source>
</evidence>
<sequence length="281" mass="31411">MTHVGGRTRLGVTCSLITSCYSLVSPAGRDHRDMERRGRTWRGLLPPLLLLLLPMGFISVECVDIRMSPEVYGVVGESARLWCGFTSSDKTSELVSVDWSYRSSKGGPTFSILHYQSKAYPTPEETFKDRIKWDGDIGRGDASILLEDLRLTDNGTFSCVVRNPPDVHGNVPQTKLTVTLQSLSFKFSTVILLASLVFIPSALVSIILLIRMKRAIKRDRIRSQKLKKSPIEESRDCVYDDNETAPLHQSSLSVKQPNCLIRLCLRCVDDDDYEGDARSVA</sequence>
<evidence type="ECO:0000256" key="5">
    <source>
        <dbReference type="ARBA" id="ARBA00022729"/>
    </source>
</evidence>
<proteinExistence type="inferred from homology"/>